<proteinExistence type="predicted"/>
<dbReference type="Proteomes" id="UP000312512">
    <property type="component" value="Unassembled WGS sequence"/>
</dbReference>
<evidence type="ECO:0000313" key="2">
    <source>
        <dbReference type="Proteomes" id="UP000312512"/>
    </source>
</evidence>
<comment type="caution">
    <text evidence="1">The sequence shown here is derived from an EMBL/GenBank/DDBJ whole genome shotgun (WGS) entry which is preliminary data.</text>
</comment>
<sequence length="328" mass="35834">MDDMKLLQDLRAGVPEPDAERLAPLRGRLVSAATGRRRARSLALRALIGGALAAGLAAAVVVAVPFGGSPAPSPVPAVDTGRPGDVVVLERAALVAERRQTTEPRPDQWVYTRVRNQQPADGQVTIREEWIRYDGKQIAGRGEDGRIGISDVPPDPDDDDLSPQAYRAKLMELPTDPDELLAHVSGDRHWIDKPREEGVPRGSEPPDARAYRVLMVYLNQQAVMPPKVEAAIYRALARIPGVRISLGMHDAQGREAIGVYFENEPGDTGVSTRYQLLDPDTYRLLEDRTVWHRAQYAHDGGDLMFEAGSVFAVTMLADSIVDEPGQTS</sequence>
<dbReference type="AlphaFoldDB" id="A0A5C4VVP2"/>
<protein>
    <submittedName>
        <fullName evidence="1">Uncharacterized protein</fullName>
    </submittedName>
</protein>
<organism evidence="1 2">
    <name type="scientific">Nonomuraea phyllanthi</name>
    <dbReference type="NCBI Taxonomy" id="2219224"/>
    <lineage>
        <taxon>Bacteria</taxon>
        <taxon>Bacillati</taxon>
        <taxon>Actinomycetota</taxon>
        <taxon>Actinomycetes</taxon>
        <taxon>Streptosporangiales</taxon>
        <taxon>Streptosporangiaceae</taxon>
        <taxon>Nonomuraea</taxon>
    </lineage>
</organism>
<accession>A0A5C4VVP2</accession>
<dbReference type="EMBL" id="VDLX02000016">
    <property type="protein sequence ID" value="KAB8190314.1"/>
    <property type="molecule type" value="Genomic_DNA"/>
</dbReference>
<gene>
    <name evidence="1" type="ORF">FH608_035675</name>
</gene>
<evidence type="ECO:0000313" key="1">
    <source>
        <dbReference type="EMBL" id="KAB8190314.1"/>
    </source>
</evidence>
<dbReference type="NCBIfam" id="NF038083">
    <property type="entry name" value="CU044_5270_fam"/>
    <property type="match status" value="1"/>
</dbReference>
<name>A0A5C4VVP2_9ACTN</name>
<reference evidence="1 2" key="1">
    <citation type="submission" date="2019-10" db="EMBL/GenBank/DDBJ databases">
        <title>Nonomuraea sp. nov., isolated from Phyllanthus amarus.</title>
        <authorList>
            <person name="Klykleung N."/>
            <person name="Tanasupawat S."/>
        </authorList>
    </citation>
    <scope>NUCLEOTIDE SEQUENCE [LARGE SCALE GENOMIC DNA]</scope>
    <source>
        <strain evidence="1 2">PA1-10</strain>
    </source>
</reference>
<dbReference type="OrthoDB" id="3509545at2"/>
<dbReference type="InterPro" id="IPR047789">
    <property type="entry name" value="CU044_5270-like"/>
</dbReference>
<keyword evidence="2" id="KW-1185">Reference proteome</keyword>